<name>A0ABZ0KXC1_9BACL</name>
<reference evidence="2 3" key="1">
    <citation type="submission" date="2023-01" db="EMBL/GenBank/DDBJ databases">
        <title>Sporosarcina sp. nov., isolated from Korean tranditional fermented seafood 'Jeotgal'.</title>
        <authorList>
            <person name="Yang A.-I."/>
        </authorList>
    </citation>
    <scope>NUCLEOTIDE SEQUENCE [LARGE SCALE GENOMIC DNA]</scope>
    <source>
        <strain evidence="2 3">B2O-1</strain>
    </source>
</reference>
<keyword evidence="1" id="KW-0812">Transmembrane</keyword>
<gene>
    <name evidence="2" type="ORF">PGH26_02430</name>
</gene>
<sequence>MSWSVLGIFVLLVTWGFTKSITLGIVLLLTCCALYLGYTFIRSHTKQLGNSNGTQRSSRQDFLAGELKRLKDLRESGLLTEDELTVQNRLLTCSKQNTYIQS</sequence>
<dbReference type="Proteomes" id="UP001303532">
    <property type="component" value="Chromosome"/>
</dbReference>
<keyword evidence="1" id="KW-1133">Transmembrane helix</keyword>
<organism evidence="2 3">
    <name type="scientific">Sporosarcina jeotgali</name>
    <dbReference type="NCBI Taxonomy" id="3020056"/>
    <lineage>
        <taxon>Bacteria</taxon>
        <taxon>Bacillati</taxon>
        <taxon>Bacillota</taxon>
        <taxon>Bacilli</taxon>
        <taxon>Bacillales</taxon>
        <taxon>Caryophanaceae</taxon>
        <taxon>Sporosarcina</taxon>
    </lineage>
</organism>
<evidence type="ECO:0000313" key="2">
    <source>
        <dbReference type="EMBL" id="WOV84803.1"/>
    </source>
</evidence>
<protein>
    <recommendedName>
        <fullName evidence="4">SHOCT domain-containing protein</fullName>
    </recommendedName>
</protein>
<evidence type="ECO:0000313" key="3">
    <source>
        <dbReference type="Proteomes" id="UP001303532"/>
    </source>
</evidence>
<dbReference type="EMBL" id="CP116341">
    <property type="protein sequence ID" value="WOV84803.1"/>
    <property type="molecule type" value="Genomic_DNA"/>
</dbReference>
<feature type="transmembrane region" description="Helical" evidence="1">
    <location>
        <begin position="20"/>
        <end position="41"/>
    </location>
</feature>
<dbReference type="RefSeq" id="WP_323692444.1">
    <property type="nucleotide sequence ID" value="NZ_CP116341.1"/>
</dbReference>
<proteinExistence type="predicted"/>
<evidence type="ECO:0000256" key="1">
    <source>
        <dbReference type="SAM" id="Phobius"/>
    </source>
</evidence>
<keyword evidence="1" id="KW-0472">Membrane</keyword>
<accession>A0ABZ0KXC1</accession>
<keyword evidence="3" id="KW-1185">Reference proteome</keyword>
<evidence type="ECO:0008006" key="4">
    <source>
        <dbReference type="Google" id="ProtNLM"/>
    </source>
</evidence>